<evidence type="ECO:0000256" key="4">
    <source>
        <dbReference type="ARBA" id="ARBA00022692"/>
    </source>
</evidence>
<evidence type="ECO:0000256" key="5">
    <source>
        <dbReference type="ARBA" id="ARBA00022970"/>
    </source>
</evidence>
<feature type="transmembrane region" description="Helical" evidence="8">
    <location>
        <begin position="178"/>
        <end position="201"/>
    </location>
</feature>
<dbReference type="PANTHER" id="PTHR22950:SF692">
    <property type="entry name" value="TRANSMEMBRANE AMINO ACID TRANSPORTER FAMILY PROTEIN"/>
    <property type="match status" value="1"/>
</dbReference>
<dbReference type="STRING" id="215637.A0A4P9ZWY7"/>
<feature type="transmembrane region" description="Helical" evidence="8">
    <location>
        <begin position="39"/>
        <end position="57"/>
    </location>
</feature>
<keyword evidence="4 8" id="KW-0812">Transmembrane</keyword>
<evidence type="ECO:0000313" key="11">
    <source>
        <dbReference type="Proteomes" id="UP000268162"/>
    </source>
</evidence>
<dbReference type="PANTHER" id="PTHR22950">
    <property type="entry name" value="AMINO ACID TRANSPORTER"/>
    <property type="match status" value="1"/>
</dbReference>
<feature type="transmembrane region" description="Helical" evidence="8">
    <location>
        <begin position="119"/>
        <end position="141"/>
    </location>
</feature>
<feature type="transmembrane region" description="Helical" evidence="8">
    <location>
        <begin position="248"/>
        <end position="275"/>
    </location>
</feature>
<evidence type="ECO:0000256" key="2">
    <source>
        <dbReference type="ARBA" id="ARBA00008066"/>
    </source>
</evidence>
<proteinExistence type="inferred from homology"/>
<keyword evidence="6 8" id="KW-1133">Transmembrane helix</keyword>
<dbReference type="GO" id="GO:0015179">
    <property type="term" value="F:L-amino acid transmembrane transporter activity"/>
    <property type="evidence" value="ECO:0007669"/>
    <property type="project" value="TreeGrafter"/>
</dbReference>
<keyword evidence="11" id="KW-1185">Reference proteome</keyword>
<evidence type="ECO:0000256" key="7">
    <source>
        <dbReference type="ARBA" id="ARBA00023136"/>
    </source>
</evidence>
<accession>A0A4P9ZWY7</accession>
<evidence type="ECO:0000256" key="3">
    <source>
        <dbReference type="ARBA" id="ARBA00022448"/>
    </source>
</evidence>
<feature type="transmembrane region" description="Helical" evidence="8">
    <location>
        <begin position="336"/>
        <end position="356"/>
    </location>
</feature>
<dbReference type="GO" id="GO:0005774">
    <property type="term" value="C:vacuolar membrane"/>
    <property type="evidence" value="ECO:0007669"/>
    <property type="project" value="TreeGrafter"/>
</dbReference>
<feature type="transmembrane region" description="Helical" evidence="8">
    <location>
        <begin position="63"/>
        <end position="87"/>
    </location>
</feature>
<keyword evidence="5" id="KW-0029">Amino-acid transport</keyword>
<evidence type="ECO:0000256" key="8">
    <source>
        <dbReference type="SAM" id="Phobius"/>
    </source>
</evidence>
<comment type="similarity">
    <text evidence="2">Belongs to the amino acid/polyamine transporter 2 family.</text>
</comment>
<dbReference type="AlphaFoldDB" id="A0A4P9ZWY7"/>
<dbReference type="Pfam" id="PF01490">
    <property type="entry name" value="Aa_trans"/>
    <property type="match status" value="1"/>
</dbReference>
<organism evidence="10 11">
    <name type="scientific">Dimargaris cristalligena</name>
    <dbReference type="NCBI Taxonomy" id="215637"/>
    <lineage>
        <taxon>Eukaryota</taxon>
        <taxon>Fungi</taxon>
        <taxon>Fungi incertae sedis</taxon>
        <taxon>Zoopagomycota</taxon>
        <taxon>Kickxellomycotina</taxon>
        <taxon>Dimargaritomycetes</taxon>
        <taxon>Dimargaritales</taxon>
        <taxon>Dimargaritaceae</taxon>
        <taxon>Dimargaris</taxon>
    </lineage>
</organism>
<dbReference type="Proteomes" id="UP000268162">
    <property type="component" value="Unassembled WGS sequence"/>
</dbReference>
<evidence type="ECO:0000313" key="10">
    <source>
        <dbReference type="EMBL" id="RKP38195.1"/>
    </source>
</evidence>
<feature type="transmembrane region" description="Helical" evidence="8">
    <location>
        <begin position="362"/>
        <end position="384"/>
    </location>
</feature>
<evidence type="ECO:0000256" key="1">
    <source>
        <dbReference type="ARBA" id="ARBA00004141"/>
    </source>
</evidence>
<feature type="transmembrane region" description="Helical" evidence="8">
    <location>
        <begin position="213"/>
        <end position="236"/>
    </location>
</feature>
<evidence type="ECO:0000256" key="6">
    <source>
        <dbReference type="ARBA" id="ARBA00022989"/>
    </source>
</evidence>
<feature type="transmembrane region" description="Helical" evidence="8">
    <location>
        <begin position="391"/>
        <end position="410"/>
    </location>
</feature>
<dbReference type="Gene3D" id="1.20.1740.10">
    <property type="entry name" value="Amino acid/polyamine transporter I"/>
    <property type="match status" value="1"/>
</dbReference>
<evidence type="ECO:0000259" key="9">
    <source>
        <dbReference type="Pfam" id="PF01490"/>
    </source>
</evidence>
<dbReference type="InterPro" id="IPR013057">
    <property type="entry name" value="AA_transpt_TM"/>
</dbReference>
<keyword evidence="7 8" id="KW-0472">Membrane</keyword>
<dbReference type="EMBL" id="ML002394">
    <property type="protein sequence ID" value="RKP38195.1"/>
    <property type="molecule type" value="Genomic_DNA"/>
</dbReference>
<sequence length="436" mass="46873">MATKHETKQPDTYSFEQDFENEKVVSGGHGHEERNGSSFGAYFNIVCVIAGTGTLQLPESLKAGGWLAALCIVLASAIAIFTGNLLIRCLYYRDGERLSSYPEIGYAAFGKVGKVIIQILHYSICLGGSCVYINIAGTSVYDLAKYANINVPMQVWVMIAAVLVCLPFVLVKSMKEVAILAIFGAVATLVVVIVVMIMGLLDYPNQATNTHAIVHWGALPAAMGNICFSFGGNVVYPHVESAMKNPQSFAKVLLFAILTILGMYMAMAIVGYHVYGDTARTPIYDNLPKNPATTTAILMLVAHVILAAPIMLTAFALEIEDGYDISVARLGKTKEFLIRGVFRAVTVAVLTVPAMFLPVGKLMSLIGSLSNSLIIFVLPIVCYWRLFGIRAMNYPALAFSAICILVGIVACVCGTKDAVIGIVEHIKNPAASTGMH</sequence>
<feature type="transmembrane region" description="Helical" evidence="8">
    <location>
        <begin position="295"/>
        <end position="315"/>
    </location>
</feature>
<keyword evidence="3" id="KW-0813">Transport</keyword>
<reference evidence="11" key="1">
    <citation type="journal article" date="2018" name="Nat. Microbiol.">
        <title>Leveraging single-cell genomics to expand the fungal tree of life.</title>
        <authorList>
            <person name="Ahrendt S.R."/>
            <person name="Quandt C.A."/>
            <person name="Ciobanu D."/>
            <person name="Clum A."/>
            <person name="Salamov A."/>
            <person name="Andreopoulos B."/>
            <person name="Cheng J.F."/>
            <person name="Woyke T."/>
            <person name="Pelin A."/>
            <person name="Henrissat B."/>
            <person name="Reynolds N.K."/>
            <person name="Benny G.L."/>
            <person name="Smith M.E."/>
            <person name="James T.Y."/>
            <person name="Grigoriev I.V."/>
        </authorList>
    </citation>
    <scope>NUCLEOTIDE SEQUENCE [LARGE SCALE GENOMIC DNA]</scope>
    <source>
        <strain evidence="11">RSA 468</strain>
    </source>
</reference>
<gene>
    <name evidence="10" type="ORF">BJ085DRAFT_18474</name>
</gene>
<comment type="subcellular location">
    <subcellularLocation>
        <location evidence="1">Membrane</location>
        <topology evidence="1">Multi-pass membrane protein</topology>
    </subcellularLocation>
</comment>
<protein>
    <submittedName>
        <fullName evidence="10">Transmembrane amino acid transporter protein-domain-containing protein</fullName>
    </submittedName>
</protein>
<feature type="transmembrane region" description="Helical" evidence="8">
    <location>
        <begin position="153"/>
        <end position="171"/>
    </location>
</feature>
<feature type="domain" description="Amino acid transporter transmembrane" evidence="9">
    <location>
        <begin position="35"/>
        <end position="416"/>
    </location>
</feature>
<name>A0A4P9ZWY7_9FUNG</name>